<keyword evidence="1" id="KW-0732">Signal</keyword>
<reference evidence="3 4" key="1">
    <citation type="submission" date="2024-01" db="EMBL/GenBank/DDBJ databases">
        <title>Genome assemblies of Stephania.</title>
        <authorList>
            <person name="Yang L."/>
        </authorList>
    </citation>
    <scope>NUCLEOTIDE SEQUENCE [LARGE SCALE GENOMIC DNA]</scope>
    <source>
        <strain evidence="3">YNDBR</strain>
        <tissue evidence="3">Leaf</tissue>
    </source>
</reference>
<evidence type="ECO:0000259" key="2">
    <source>
        <dbReference type="Pfam" id="PF08246"/>
    </source>
</evidence>
<evidence type="ECO:0000313" key="4">
    <source>
        <dbReference type="Proteomes" id="UP001420932"/>
    </source>
</evidence>
<dbReference type="InterPro" id="IPR013201">
    <property type="entry name" value="Prot_inhib_I29"/>
</dbReference>
<organism evidence="3 4">
    <name type="scientific">Stephania yunnanensis</name>
    <dbReference type="NCBI Taxonomy" id="152371"/>
    <lineage>
        <taxon>Eukaryota</taxon>
        <taxon>Viridiplantae</taxon>
        <taxon>Streptophyta</taxon>
        <taxon>Embryophyta</taxon>
        <taxon>Tracheophyta</taxon>
        <taxon>Spermatophyta</taxon>
        <taxon>Magnoliopsida</taxon>
        <taxon>Ranunculales</taxon>
        <taxon>Menispermaceae</taxon>
        <taxon>Menispermoideae</taxon>
        <taxon>Cissampelideae</taxon>
        <taxon>Stephania</taxon>
    </lineage>
</organism>
<feature type="chain" id="PRO_5042915500" description="Cathepsin propeptide inhibitor domain-containing protein" evidence="1">
    <location>
        <begin position="20"/>
        <end position="199"/>
    </location>
</feature>
<name>A0AAP0ETR4_9MAGN</name>
<sequence>MAPSLLLLFFAALIRLLRGRTVSVRLRRREPHPDWYRGGFRDLEASVREIVGDTRHALAFARFAHRGTGAWRKIRRRFENFVESLETVKATNKKGLAYRLALNKFADKGAGEEFQAQKLRAPQNCSATTKSTHKLKEGIPSSPNQSLLEGRWHSSVQLKIKGIAAHAGLSGKDGSCKFNAENIAVKVFNSVNITLVSIE</sequence>
<dbReference type="AlphaFoldDB" id="A0AAP0ETR4"/>
<evidence type="ECO:0000313" key="3">
    <source>
        <dbReference type="EMBL" id="KAK9099531.1"/>
    </source>
</evidence>
<dbReference type="Gene3D" id="1.10.287.2250">
    <property type="match status" value="1"/>
</dbReference>
<comment type="caution">
    <text evidence="3">The sequence shown here is derived from an EMBL/GenBank/DDBJ whole genome shotgun (WGS) entry which is preliminary data.</text>
</comment>
<accession>A0AAP0ETR4</accession>
<proteinExistence type="predicted"/>
<dbReference type="Proteomes" id="UP001420932">
    <property type="component" value="Unassembled WGS sequence"/>
</dbReference>
<keyword evidence="4" id="KW-1185">Reference proteome</keyword>
<feature type="signal peptide" evidence="1">
    <location>
        <begin position="1"/>
        <end position="19"/>
    </location>
</feature>
<dbReference type="Pfam" id="PF08246">
    <property type="entry name" value="Inhibitor_I29"/>
    <property type="match status" value="1"/>
</dbReference>
<evidence type="ECO:0000256" key="1">
    <source>
        <dbReference type="SAM" id="SignalP"/>
    </source>
</evidence>
<feature type="domain" description="Cathepsin propeptide inhibitor" evidence="2">
    <location>
        <begin position="75"/>
        <end position="108"/>
    </location>
</feature>
<protein>
    <recommendedName>
        <fullName evidence="2">Cathepsin propeptide inhibitor domain-containing protein</fullName>
    </recommendedName>
</protein>
<gene>
    <name evidence="3" type="ORF">Syun_026576</name>
</gene>
<dbReference type="EMBL" id="JBBNAF010000011">
    <property type="protein sequence ID" value="KAK9099531.1"/>
    <property type="molecule type" value="Genomic_DNA"/>
</dbReference>